<accession>A0ABS9H0S9</accession>
<reference evidence="12 13" key="1">
    <citation type="submission" date="2022-01" db="EMBL/GenBank/DDBJ databases">
        <title>Alkalihalobacillus sp. EGI L200015, a novel bacterium isolated from a salt lake sediment.</title>
        <authorList>
            <person name="Gao L."/>
            <person name="Fang B.-Z."/>
            <person name="Li W.-J."/>
        </authorList>
    </citation>
    <scope>NUCLEOTIDE SEQUENCE [LARGE SCALE GENOMIC DNA]</scope>
    <source>
        <strain evidence="12 13">KCTC 12718</strain>
    </source>
</reference>
<evidence type="ECO:0000259" key="11">
    <source>
        <dbReference type="Pfam" id="PF22148"/>
    </source>
</evidence>
<dbReference type="PANTHER" id="PTHR43806:SF11">
    <property type="entry name" value="CEREVISIN-RELATED"/>
    <property type="match status" value="1"/>
</dbReference>
<dbReference type="Proteomes" id="UP001649381">
    <property type="component" value="Unassembled WGS sequence"/>
</dbReference>
<comment type="subcellular location">
    <subcellularLocation>
        <location evidence="1">Secreted</location>
    </subcellularLocation>
</comment>
<sequence>MRKNSWTLSVVVLVAIAGIMIFYPAGQVEAPFIQQNETKKRIIPNQMETKQSQQLVVMDSIQYGENLVRKLDTSKSIGVIKHKTKVSSHYRNHEVTVKFKTKPTQRELTLWANEISAKVIKQLDSTYIIKSEMFTTPKLINYFSEKSNVIYAEPNYIYLQNETDDELYKRYQWNLPAIRTEEGWEITRGKEDVTIAIIDTGIDLEHPDLSKRIVKGYNVLNDSPLPNDENGHGTHVAGIIASETNNGLGVAGITWYNQIMPIKAMNAEGYGTSFDVAKGVRWAVENGADVINMSLGNYKSSKALKEAIDYAFEKDVILVAASGNENTNQISYPAAFDKVIGVAAVNTELTRADFSNFGEYIDVAAPGVDIASTYLKGQYASLSGTSMATPHVAALAGLIRSSQPQLTNKEIIEIIKDTTDDVGNPGKDQYTGHGIINVSAALKYANEKDRPFAKVKEWIKNIK</sequence>
<protein>
    <submittedName>
        <fullName evidence="12">S8 family peptidase</fullName>
    </submittedName>
</protein>
<dbReference type="InterPro" id="IPR022398">
    <property type="entry name" value="Peptidase_S8_His-AS"/>
</dbReference>
<dbReference type="CDD" id="cd07484">
    <property type="entry name" value="Peptidases_S8_Thermitase_like"/>
    <property type="match status" value="1"/>
</dbReference>
<dbReference type="PRINTS" id="PR00723">
    <property type="entry name" value="SUBTILISIN"/>
</dbReference>
<dbReference type="InterPro" id="IPR034084">
    <property type="entry name" value="Thermitase-like_dom"/>
</dbReference>
<dbReference type="RefSeq" id="WP_236332918.1">
    <property type="nucleotide sequence ID" value="NZ_JAKIJS010000001.1"/>
</dbReference>
<dbReference type="InterPro" id="IPR036852">
    <property type="entry name" value="Peptidase_S8/S53_dom_sf"/>
</dbReference>
<dbReference type="Gene3D" id="3.40.50.200">
    <property type="entry name" value="Peptidase S8/S53 domain"/>
    <property type="match status" value="1"/>
</dbReference>
<dbReference type="InterPro" id="IPR054399">
    <property type="entry name" value="Fervidolysin-like_N_prodom"/>
</dbReference>
<keyword evidence="4 7" id="KW-0645">Protease</keyword>
<feature type="transmembrane region" description="Helical" evidence="9">
    <location>
        <begin position="7"/>
        <end position="26"/>
    </location>
</feature>
<dbReference type="InterPro" id="IPR000209">
    <property type="entry name" value="Peptidase_S8/S53_dom"/>
</dbReference>
<keyword evidence="9" id="KW-0472">Membrane</keyword>
<dbReference type="EMBL" id="JAKIJS010000001">
    <property type="protein sequence ID" value="MCF6137378.1"/>
    <property type="molecule type" value="Genomic_DNA"/>
</dbReference>
<dbReference type="PROSITE" id="PS00138">
    <property type="entry name" value="SUBTILASE_SER"/>
    <property type="match status" value="1"/>
</dbReference>
<dbReference type="InterPro" id="IPR023828">
    <property type="entry name" value="Peptidase_S8_Ser-AS"/>
</dbReference>
<evidence type="ECO:0000256" key="1">
    <source>
        <dbReference type="ARBA" id="ARBA00004613"/>
    </source>
</evidence>
<dbReference type="PROSITE" id="PS00137">
    <property type="entry name" value="SUBTILASE_HIS"/>
    <property type="match status" value="1"/>
</dbReference>
<evidence type="ECO:0000256" key="2">
    <source>
        <dbReference type="ARBA" id="ARBA00011073"/>
    </source>
</evidence>
<evidence type="ECO:0000313" key="13">
    <source>
        <dbReference type="Proteomes" id="UP001649381"/>
    </source>
</evidence>
<organism evidence="12 13">
    <name type="scientific">Pseudalkalibacillus berkeleyi</name>
    <dbReference type="NCBI Taxonomy" id="1069813"/>
    <lineage>
        <taxon>Bacteria</taxon>
        <taxon>Bacillati</taxon>
        <taxon>Bacillota</taxon>
        <taxon>Bacilli</taxon>
        <taxon>Bacillales</taxon>
        <taxon>Fictibacillaceae</taxon>
        <taxon>Pseudalkalibacillus</taxon>
    </lineage>
</organism>
<feature type="active site" description="Charge relay system" evidence="7">
    <location>
        <position position="199"/>
    </location>
</feature>
<evidence type="ECO:0000256" key="8">
    <source>
        <dbReference type="RuleBase" id="RU003355"/>
    </source>
</evidence>
<dbReference type="PROSITE" id="PS51892">
    <property type="entry name" value="SUBTILASE"/>
    <property type="match status" value="1"/>
</dbReference>
<proteinExistence type="inferred from homology"/>
<comment type="similarity">
    <text evidence="2 7 8">Belongs to the peptidase S8 family.</text>
</comment>
<dbReference type="InterPro" id="IPR015500">
    <property type="entry name" value="Peptidase_S8_subtilisin-rel"/>
</dbReference>
<evidence type="ECO:0000256" key="3">
    <source>
        <dbReference type="ARBA" id="ARBA00022525"/>
    </source>
</evidence>
<feature type="domain" description="Peptidase S8/S53" evidence="10">
    <location>
        <begin position="191"/>
        <end position="434"/>
    </location>
</feature>
<gene>
    <name evidence="12" type="ORF">L2716_06520</name>
</gene>
<keyword evidence="3" id="KW-0964">Secreted</keyword>
<dbReference type="Pfam" id="PF22148">
    <property type="entry name" value="Fervidolysin_NPro-like"/>
    <property type="match status" value="1"/>
</dbReference>
<comment type="caution">
    <text evidence="12">The sequence shown here is derived from an EMBL/GenBank/DDBJ whole genome shotgun (WGS) entry which is preliminary data.</text>
</comment>
<dbReference type="Pfam" id="PF00082">
    <property type="entry name" value="Peptidase_S8"/>
    <property type="match status" value="1"/>
</dbReference>
<keyword evidence="5 7" id="KW-0378">Hydrolase</keyword>
<dbReference type="PROSITE" id="PS00136">
    <property type="entry name" value="SUBTILASE_ASP"/>
    <property type="match status" value="1"/>
</dbReference>
<evidence type="ECO:0000256" key="6">
    <source>
        <dbReference type="ARBA" id="ARBA00022825"/>
    </source>
</evidence>
<keyword evidence="9" id="KW-0812">Transmembrane</keyword>
<dbReference type="PANTHER" id="PTHR43806">
    <property type="entry name" value="PEPTIDASE S8"/>
    <property type="match status" value="1"/>
</dbReference>
<feature type="domain" description="Fervidolysin-like N-terminal prodomain" evidence="11">
    <location>
        <begin position="85"/>
        <end position="155"/>
    </location>
</feature>
<feature type="active site" description="Charge relay system" evidence="7">
    <location>
        <position position="386"/>
    </location>
</feature>
<dbReference type="SUPFAM" id="SSF52743">
    <property type="entry name" value="Subtilisin-like"/>
    <property type="match status" value="1"/>
</dbReference>
<evidence type="ECO:0000256" key="4">
    <source>
        <dbReference type="ARBA" id="ARBA00022670"/>
    </source>
</evidence>
<feature type="active site" description="Charge relay system" evidence="7">
    <location>
        <position position="232"/>
    </location>
</feature>
<keyword evidence="13" id="KW-1185">Reference proteome</keyword>
<keyword evidence="6 7" id="KW-0720">Serine protease</keyword>
<name>A0ABS9H0S9_9BACL</name>
<evidence type="ECO:0000256" key="7">
    <source>
        <dbReference type="PROSITE-ProRule" id="PRU01240"/>
    </source>
</evidence>
<evidence type="ECO:0000256" key="9">
    <source>
        <dbReference type="SAM" id="Phobius"/>
    </source>
</evidence>
<keyword evidence="9" id="KW-1133">Transmembrane helix</keyword>
<evidence type="ECO:0000256" key="5">
    <source>
        <dbReference type="ARBA" id="ARBA00022801"/>
    </source>
</evidence>
<dbReference type="InterPro" id="IPR023827">
    <property type="entry name" value="Peptidase_S8_Asp-AS"/>
</dbReference>
<evidence type="ECO:0000259" key="10">
    <source>
        <dbReference type="Pfam" id="PF00082"/>
    </source>
</evidence>
<evidence type="ECO:0000313" key="12">
    <source>
        <dbReference type="EMBL" id="MCF6137378.1"/>
    </source>
</evidence>
<dbReference type="InterPro" id="IPR050131">
    <property type="entry name" value="Peptidase_S8_subtilisin-like"/>
</dbReference>